<organism evidence="3 4">
    <name type="scientific">Acrobeloides nanus</name>
    <dbReference type="NCBI Taxonomy" id="290746"/>
    <lineage>
        <taxon>Eukaryota</taxon>
        <taxon>Metazoa</taxon>
        <taxon>Ecdysozoa</taxon>
        <taxon>Nematoda</taxon>
        <taxon>Chromadorea</taxon>
        <taxon>Rhabditida</taxon>
        <taxon>Tylenchina</taxon>
        <taxon>Cephalobomorpha</taxon>
        <taxon>Cephaloboidea</taxon>
        <taxon>Cephalobidae</taxon>
        <taxon>Acrobeloides</taxon>
    </lineage>
</organism>
<keyword evidence="2" id="KW-0812">Transmembrane</keyword>
<feature type="region of interest" description="Disordered" evidence="1">
    <location>
        <begin position="171"/>
        <end position="224"/>
    </location>
</feature>
<dbReference type="Proteomes" id="UP000887540">
    <property type="component" value="Unplaced"/>
</dbReference>
<evidence type="ECO:0000256" key="1">
    <source>
        <dbReference type="SAM" id="MobiDB-lite"/>
    </source>
</evidence>
<evidence type="ECO:0000256" key="2">
    <source>
        <dbReference type="SAM" id="Phobius"/>
    </source>
</evidence>
<feature type="compositionally biased region" description="Polar residues" evidence="1">
    <location>
        <begin position="194"/>
        <end position="203"/>
    </location>
</feature>
<sequence>MSREACCQFVLLLNDSKKVPFCDFELMKQVSVTQLSNRTIVNVTKLAQVQYTTPVYLTFPSDVPEDHVTFLFGILLLASIAISCTFIILKLTKPKFASVPSGISYTNAPIEYDWMMFMPYQQRRRRSSSLLFLRGMICRSGSSSRRSRRTSFSVVSHSNSSMTTVLPSYRSATGSTISPSTTASIPPPPYEELQTLTASSYSACSEDENTRRDANNNRRPTRIR</sequence>
<keyword evidence="2" id="KW-0472">Membrane</keyword>
<dbReference type="AlphaFoldDB" id="A0A914DU48"/>
<accession>A0A914DU48</accession>
<protein>
    <submittedName>
        <fullName evidence="4">Uncharacterized protein</fullName>
    </submittedName>
</protein>
<feature type="transmembrane region" description="Helical" evidence="2">
    <location>
        <begin position="68"/>
        <end position="89"/>
    </location>
</feature>
<feature type="compositionally biased region" description="Low complexity" evidence="1">
    <location>
        <begin position="171"/>
        <end position="184"/>
    </location>
</feature>
<reference evidence="4" key="1">
    <citation type="submission" date="2022-11" db="UniProtKB">
        <authorList>
            <consortium name="WormBaseParasite"/>
        </authorList>
    </citation>
    <scope>IDENTIFICATION</scope>
</reference>
<keyword evidence="2" id="KW-1133">Transmembrane helix</keyword>
<dbReference type="WBParaSite" id="ACRNAN_scaffold3780.g21968.t1">
    <property type="protein sequence ID" value="ACRNAN_scaffold3780.g21968.t1"/>
    <property type="gene ID" value="ACRNAN_scaffold3780.g21968"/>
</dbReference>
<proteinExistence type="predicted"/>
<keyword evidence="3" id="KW-1185">Reference proteome</keyword>
<evidence type="ECO:0000313" key="4">
    <source>
        <dbReference type="WBParaSite" id="ACRNAN_scaffold3780.g21968.t1"/>
    </source>
</evidence>
<evidence type="ECO:0000313" key="3">
    <source>
        <dbReference type="Proteomes" id="UP000887540"/>
    </source>
</evidence>
<name>A0A914DU48_9BILA</name>